<dbReference type="Proteomes" id="UP000622638">
    <property type="component" value="Unassembled WGS sequence"/>
</dbReference>
<dbReference type="EMBL" id="WNKZ01000001">
    <property type="protein sequence ID" value="MTV51136.1"/>
    <property type="molecule type" value="Genomic_DNA"/>
</dbReference>
<dbReference type="Pfam" id="PF10119">
    <property type="entry name" value="MethyTransf_Reg"/>
    <property type="match status" value="1"/>
</dbReference>
<dbReference type="Pfam" id="PF08241">
    <property type="entry name" value="Methyltransf_11"/>
    <property type="match status" value="1"/>
</dbReference>
<reference evidence="3" key="4">
    <citation type="submission" date="2024-05" db="EMBL/GenBank/DDBJ databases">
        <authorList>
            <person name="Sun Q."/>
            <person name="Zhou Y."/>
        </authorList>
    </citation>
    <scope>NUCLEOTIDE SEQUENCE</scope>
    <source>
        <strain evidence="3">CGMCC 1.15931</strain>
    </source>
</reference>
<dbReference type="Gene3D" id="3.40.50.150">
    <property type="entry name" value="Vaccinia Virus protein VP39"/>
    <property type="match status" value="1"/>
</dbReference>
<comment type="caution">
    <text evidence="4">The sequence shown here is derived from an EMBL/GenBank/DDBJ whole genome shotgun (WGS) entry which is preliminary data.</text>
</comment>
<organism evidence="4 5">
    <name type="scientific">Pseudoduganella buxea</name>
    <dbReference type="NCBI Taxonomy" id="1949069"/>
    <lineage>
        <taxon>Bacteria</taxon>
        <taxon>Pseudomonadati</taxon>
        <taxon>Pseudomonadota</taxon>
        <taxon>Betaproteobacteria</taxon>
        <taxon>Burkholderiales</taxon>
        <taxon>Oxalobacteraceae</taxon>
        <taxon>Telluria group</taxon>
        <taxon>Pseudoduganella</taxon>
    </lineage>
</organism>
<keyword evidence="6" id="KW-1185">Reference proteome</keyword>
<evidence type="ECO:0000259" key="1">
    <source>
        <dbReference type="Pfam" id="PF08241"/>
    </source>
</evidence>
<dbReference type="Proteomes" id="UP000430634">
    <property type="component" value="Unassembled WGS sequence"/>
</dbReference>
<dbReference type="EMBL" id="BMKG01000006">
    <property type="protein sequence ID" value="GGB95967.1"/>
    <property type="molecule type" value="Genomic_DNA"/>
</dbReference>
<dbReference type="RefSeq" id="WP_155468503.1">
    <property type="nucleotide sequence ID" value="NZ_BMKG01000006.1"/>
</dbReference>
<dbReference type="GO" id="GO:0032259">
    <property type="term" value="P:methylation"/>
    <property type="evidence" value="ECO:0007669"/>
    <property type="project" value="UniProtKB-KW"/>
</dbReference>
<proteinExistence type="predicted"/>
<reference evidence="6" key="2">
    <citation type="journal article" date="2019" name="Int. J. Syst. Evol. Microbiol.">
        <title>The Global Catalogue of Microorganisms (GCM) 10K type strain sequencing project: providing services to taxonomists for standard genome sequencing and annotation.</title>
        <authorList>
            <consortium name="The Broad Institute Genomics Platform"/>
            <consortium name="The Broad Institute Genome Sequencing Center for Infectious Disease"/>
            <person name="Wu L."/>
            <person name="Ma J."/>
        </authorList>
    </citation>
    <scope>NUCLEOTIDE SEQUENCE [LARGE SCALE GENOMIC DNA]</scope>
    <source>
        <strain evidence="6">CGMCC 1.15931</strain>
    </source>
</reference>
<accession>A0A6I3SR00</accession>
<dbReference type="OrthoDB" id="323463at2"/>
<dbReference type="AlphaFoldDB" id="A0A6I3SR00"/>
<reference evidence="4 5" key="3">
    <citation type="submission" date="2019-11" db="EMBL/GenBank/DDBJ databases">
        <title>Type strains purchased from KCTC, JCM and DSMZ.</title>
        <authorList>
            <person name="Lu H."/>
        </authorList>
    </citation>
    <scope>NUCLEOTIDE SEQUENCE [LARGE SCALE GENOMIC DNA]</scope>
    <source>
        <strain evidence="4 5">KCTC 52429</strain>
    </source>
</reference>
<evidence type="ECO:0000259" key="2">
    <source>
        <dbReference type="Pfam" id="PF10119"/>
    </source>
</evidence>
<sequence>MPDWTAGYVADIGYTYGTYAELNPQRIRLAFLMAGLVPPETGTACELGFGQGMSVNIHAAASTTTWYGTDFNPSQAGFARELAVASGADAHLYDQSFEQFCSRTDLPDFDYIALHGIFSWISDENRAIVVDFIRRKLKVGGVLYISYNTQPGWAAMAPLRDLMAEHANVMAAPGVGSTARVEQSLTFVERLLATEPRYLRANPMAKARFEKSRSQDPAYLAHEFFNRDWLPVTFSQLARWLEPAKLNFACSANYLDHLDFINLTAEQRQLMADIDDPVFAQTTRDIIVNQSFRRDYWVRGARKLDTIALDEQIFQCRVMLLTNREAVPLKATGTLGEVSLNEEVYGPLLDRMAGHEALSIGDLMAYGNTIKLSRSKVLQAVFVLVGIGVVGMLQDQHTIDRATPQAQKLNLHLCALARGGSQVQHLAVPATGGPLKVDRFHQLFILARSMGSRDAQDWAAYAMSVLSRMGHRLTVDGKPMESDTEQLEDLLNRATVFRDKILPILVKLGVVA</sequence>
<feature type="domain" description="Methyltransferase regulatory" evidence="2">
    <location>
        <begin position="217"/>
        <end position="299"/>
    </location>
</feature>
<feature type="domain" description="Methyltransferase type 11" evidence="1">
    <location>
        <begin position="46"/>
        <end position="145"/>
    </location>
</feature>
<dbReference type="InterPro" id="IPR013216">
    <property type="entry name" value="Methyltransf_11"/>
</dbReference>
<reference evidence="3" key="1">
    <citation type="journal article" date="2014" name="Int. J. Syst. Evol. Microbiol.">
        <title>Complete genome of a new Firmicutes species belonging to the dominant human colonic microbiota ('Ruminococcus bicirculans') reveals two chromosomes and a selective capacity to utilize plant glucans.</title>
        <authorList>
            <consortium name="NISC Comparative Sequencing Program"/>
            <person name="Wegmann U."/>
            <person name="Louis P."/>
            <person name="Goesmann A."/>
            <person name="Henrissat B."/>
            <person name="Duncan S.H."/>
            <person name="Flint H.J."/>
        </authorList>
    </citation>
    <scope>NUCLEOTIDE SEQUENCE</scope>
    <source>
        <strain evidence="3">CGMCC 1.15931</strain>
    </source>
</reference>
<gene>
    <name evidence="3" type="ORF">GCM10011572_17440</name>
    <name evidence="4" type="ORF">GM672_00150</name>
</gene>
<evidence type="ECO:0000313" key="4">
    <source>
        <dbReference type="EMBL" id="MTV51136.1"/>
    </source>
</evidence>
<keyword evidence="4" id="KW-0808">Transferase</keyword>
<dbReference type="SUPFAM" id="SSF53335">
    <property type="entry name" value="S-adenosyl-L-methionine-dependent methyltransferases"/>
    <property type="match status" value="1"/>
</dbReference>
<dbReference type="InterPro" id="IPR018773">
    <property type="entry name" value="MeTrfase_reg_dom_prd"/>
</dbReference>
<dbReference type="InterPro" id="IPR029063">
    <property type="entry name" value="SAM-dependent_MTases_sf"/>
</dbReference>
<protein>
    <submittedName>
        <fullName evidence="3 4">Methyltransferase</fullName>
    </submittedName>
</protein>
<evidence type="ECO:0000313" key="5">
    <source>
        <dbReference type="Proteomes" id="UP000430634"/>
    </source>
</evidence>
<dbReference type="GO" id="GO:0008757">
    <property type="term" value="F:S-adenosylmethionine-dependent methyltransferase activity"/>
    <property type="evidence" value="ECO:0007669"/>
    <property type="project" value="InterPro"/>
</dbReference>
<evidence type="ECO:0000313" key="3">
    <source>
        <dbReference type="EMBL" id="GGB95967.1"/>
    </source>
</evidence>
<name>A0A6I3SR00_9BURK</name>
<evidence type="ECO:0000313" key="6">
    <source>
        <dbReference type="Proteomes" id="UP000622638"/>
    </source>
</evidence>
<keyword evidence="4" id="KW-0489">Methyltransferase</keyword>